<dbReference type="RefSeq" id="WP_188584111.1">
    <property type="nucleotide sequence ID" value="NZ_BMCT01000013.1"/>
</dbReference>
<dbReference type="EMBL" id="BMCT01000013">
    <property type="protein sequence ID" value="GGF88322.1"/>
    <property type="molecule type" value="Genomic_DNA"/>
</dbReference>
<sequence length="231" mass="23388">MRGLASRIGFGTRAVTFVARLAVLGSALALAACQTDGSGVASNGSAANRALAFESIDGPPKEKFDSLVSSLATEAEAKQVALVSRTQPASYRIRGYMSVHTEKGKTQVAYAWEVFDADKQRVARITGEETAKSVKGNAWNVCDEAMLQRIAGDTIASLSQTLSVGNPNAVAAPASGPGATPAAAAPAAEPAQPEAPAVPVAPPENGGVPVASLTPGDSLASEPAALAYASR</sequence>
<keyword evidence="2" id="KW-0732">Signal</keyword>
<feature type="chain" id="PRO_5036872998" description="Lipoprotein" evidence="2">
    <location>
        <begin position="32"/>
        <end position="231"/>
    </location>
</feature>
<proteinExistence type="predicted"/>
<keyword evidence="4" id="KW-1185">Reference proteome</keyword>
<feature type="region of interest" description="Disordered" evidence="1">
    <location>
        <begin position="173"/>
        <end position="231"/>
    </location>
</feature>
<name>A0A917CGG8_9HYPH</name>
<reference evidence="3" key="2">
    <citation type="submission" date="2020-09" db="EMBL/GenBank/DDBJ databases">
        <authorList>
            <person name="Sun Q."/>
            <person name="Sedlacek I."/>
        </authorList>
    </citation>
    <scope>NUCLEOTIDE SEQUENCE</scope>
    <source>
        <strain evidence="3">CCM 7897</strain>
    </source>
</reference>
<feature type="signal peptide" evidence="2">
    <location>
        <begin position="1"/>
        <end position="31"/>
    </location>
</feature>
<reference evidence="3" key="1">
    <citation type="journal article" date="2014" name="Int. J. Syst. Evol. Microbiol.">
        <title>Complete genome sequence of Corynebacterium casei LMG S-19264T (=DSM 44701T), isolated from a smear-ripened cheese.</title>
        <authorList>
            <consortium name="US DOE Joint Genome Institute (JGI-PGF)"/>
            <person name="Walter F."/>
            <person name="Albersmeier A."/>
            <person name="Kalinowski J."/>
            <person name="Ruckert C."/>
        </authorList>
    </citation>
    <scope>NUCLEOTIDE SEQUENCE</scope>
    <source>
        <strain evidence="3">CCM 7897</strain>
    </source>
</reference>
<gene>
    <name evidence="3" type="ORF">GCM10007301_55260</name>
</gene>
<evidence type="ECO:0000313" key="3">
    <source>
        <dbReference type="EMBL" id="GGF88322.1"/>
    </source>
</evidence>
<protein>
    <recommendedName>
        <fullName evidence="5">Lipoprotein</fullName>
    </recommendedName>
</protein>
<dbReference type="PROSITE" id="PS51257">
    <property type="entry name" value="PROKAR_LIPOPROTEIN"/>
    <property type="match status" value="1"/>
</dbReference>
<dbReference type="Proteomes" id="UP000606044">
    <property type="component" value="Unassembled WGS sequence"/>
</dbReference>
<evidence type="ECO:0000256" key="2">
    <source>
        <dbReference type="SAM" id="SignalP"/>
    </source>
</evidence>
<organism evidence="3 4">
    <name type="scientific">Azorhizobium oxalatiphilum</name>
    <dbReference type="NCBI Taxonomy" id="980631"/>
    <lineage>
        <taxon>Bacteria</taxon>
        <taxon>Pseudomonadati</taxon>
        <taxon>Pseudomonadota</taxon>
        <taxon>Alphaproteobacteria</taxon>
        <taxon>Hyphomicrobiales</taxon>
        <taxon>Xanthobacteraceae</taxon>
        <taxon>Azorhizobium</taxon>
    </lineage>
</organism>
<comment type="caution">
    <text evidence="3">The sequence shown here is derived from an EMBL/GenBank/DDBJ whole genome shotgun (WGS) entry which is preliminary data.</text>
</comment>
<evidence type="ECO:0000313" key="4">
    <source>
        <dbReference type="Proteomes" id="UP000606044"/>
    </source>
</evidence>
<accession>A0A917CGG8</accession>
<dbReference type="AlphaFoldDB" id="A0A917CGG8"/>
<evidence type="ECO:0008006" key="5">
    <source>
        <dbReference type="Google" id="ProtNLM"/>
    </source>
</evidence>
<evidence type="ECO:0000256" key="1">
    <source>
        <dbReference type="SAM" id="MobiDB-lite"/>
    </source>
</evidence>
<feature type="compositionally biased region" description="Low complexity" evidence="1">
    <location>
        <begin position="173"/>
        <end position="211"/>
    </location>
</feature>